<dbReference type="EMBL" id="SIDB01000002">
    <property type="protein sequence ID" value="KAI3435684.1"/>
    <property type="molecule type" value="Genomic_DNA"/>
</dbReference>
<feature type="region of interest" description="Disordered" evidence="6">
    <location>
        <begin position="1161"/>
        <end position="1206"/>
    </location>
</feature>
<feature type="domain" description="CCR4-NOT transcription complex subunit 1 CAF1-binding" evidence="9">
    <location>
        <begin position="675"/>
        <end position="891"/>
    </location>
</feature>
<keyword evidence="2" id="KW-0678">Repressor</keyword>
<evidence type="ECO:0000313" key="13">
    <source>
        <dbReference type="EMBL" id="KAI3435684.1"/>
    </source>
</evidence>
<evidence type="ECO:0000256" key="3">
    <source>
        <dbReference type="ARBA" id="ARBA00023015"/>
    </source>
</evidence>
<sequence>MADVGGGRTLAAALEQAGPRCTASEAALAAVLQPFGSPNEQAVAGVLGMVARTSEGKLSGDVNGLGGMGLASAAVGDGASTWDMAVLVAGLQAATPRLDWQQVMSLLDQPGFAVPDAGALKVLMAAWARASASEPFPLTALVGSLWTNAGGQLSFLRQAAAAPTELFTWAHAARRLEAVEGLHGGKSPFGTPNQAWSCLDLHDTLARLADSGHAATVRQLLELPLQQCPEVLLLGMAAVQSGWGPLQQEVLDPLVVTYVASHPNSSVVLARLWAVNRDAVLRAVVALYQQDTSNVARVLDVCQELKALTMVLDSTPAPFCLELAALAARREYLNLEKWLSDQFTAKGSAFMQASVSFLDSKLRSEQPALQAAATAAPLAGTAGGGRILLAEATLEVFLRVLAGNAGLLPSDTLQQFKMVQGAAVQQHPQLAAVVGDSSSLEAFAPDIEEEANAYFQRVYAGEVSVEALVGVLKGFKNSTLGREQEVFACMVHNLFDEYRFFPKYPDKELHTTALLFGQLIHHSLVSSVSLGIALRYVLEALRTGAGNKMFRFAVTALTQFAGDLAQWPQYCTHLTQVAGLKEAEPELYRSIDAAMVTIAANAGAVAAAAESVAAAKAAEVAAGGPSLTPLKSREGNAAGFPTAMPITPSNPNTLFSTINAETLEMSAQDVSFPLPEDKVIDRVHFIINNITSLNIEQKVKDLKAHVGVQYWPWFANYLVVKRAAQEPNFHNTYVLLVAKWGERQMRDTLVATTVHYIRVMLGSNKLKSVTSERTLLKNLGAWLGKLTLANDRPVLQKQLDVKQIILDAYEQGRMLAVLSFVRMLLEPAMGSRVFRPPNPWLTAILGLLVEIYNLDNIKTGLKFEVELLFKSMNMQLQDVPPSSLLAGRRREPLDNIDFQAQRPSSQGSALPAGAATAPGGTPSKSDAAAAAAAADGKPAPPAPGPMIDPNIIANLHNYITINPQLAIVGERLQLKRLVPMAVDRAIVEIISPVVDRSVTIACMTTQELVLKDHAMEPEGEALRKSAHLMVTGLAQSLALVTAKEPLRIAVANNLRALLTNQLDANMLEQVVAMLVADNLDLCCQVIEKAAGERAQREIDERLGGAYAARARAKAAGQQFVDGALMQGRFPGALPEALRPRPGQLTAQQQRVYEDFAHIPRTAAAAQQSAGQPRPPGSTGQPEGSEGGSIGPPGSRQQPGSGDAEQAAVAVAGGGGGLAPPPVPDLRSRFISWLHRMDIAVSKDPQAPLASLPDGSEAKLLVGEIATLPASEGTALEVAKNIFAKVYQGASSRLHVTAYCASLEVLKEAAVRRLPVELTAWFTQLPEEGKFQKDVGEALLRCGLLYLPDTDLYLAKVLAGPRYQLAAEFALHLVQQCCVVDPVVGAADLAHTLDVLSRLATRVSGGNAVLQLVEEARRVSLLRASKAMSAAGGGGMPLPPPAAAAPLPPPAACEGPKDPPQLVEGIMKLFDRWARLLEESPQERVHAPFVQELQAAGFLKGDDMTERFLRIMIQLAVQHCLRSEAAAASLPPGAPRPTAVSFVAVDAAVRLFVCLITQHGGGPSLFVKVLGILASVLQRDADERGPPGAFNGRPYFRICVGFLAELSPQEPAGDKAGLQYLQAMAAFLYATRALRAPAFAFPWLQLVADKRLLPRLLGAPGHRGWGAYLQLVLVQLRFLEPFLRNAELTDAVRLLYKGTLRLLLLLLHDFPEFLCEFHFHLCDAIPPSCIQMRNLVLSAFPRAMRLPDPFTPNLKVDLLPEIASPPRYVPAPDQLLPAQLRAEVDGYLAGHPAAGGAPPASFLVGLRSRLMLAPADSLACGTKYNVQLVNALAFYVGVRAVEGAPATPGAPPPMATPHMELFQHLLRDLDTEGRYLFINALANHLRFPNAHTHYFSCALLALFTDAGSELMQEQITRVLLERLIVNRPHPWGLLITFIELIKNPRYSFWSHAFTRVAPEIERLFESVARSCAPELAKGPLGGVPQAVGPVPTA</sequence>
<name>A0A9D4TUZ8_CHLVU</name>
<dbReference type="CDD" id="cd20710">
    <property type="entry name" value="NOT1_connector"/>
    <property type="match status" value="1"/>
</dbReference>
<dbReference type="Pfam" id="PF16417">
    <property type="entry name" value="CNOT1_TTP_bind"/>
    <property type="match status" value="1"/>
</dbReference>
<evidence type="ECO:0000259" key="10">
    <source>
        <dbReference type="Pfam" id="PF16417"/>
    </source>
</evidence>
<dbReference type="Pfam" id="PF16415">
    <property type="entry name" value="CNOT1_CAF1_bind"/>
    <property type="match status" value="1"/>
</dbReference>
<protein>
    <recommendedName>
        <fullName evidence="15">CCR4-NOT transcription complex subunit 1</fullName>
    </recommendedName>
</protein>
<dbReference type="Gene3D" id="1.25.40.840">
    <property type="entry name" value="CCR4-NOT transcription complex subunit 1 TTP binding domain"/>
    <property type="match status" value="1"/>
</dbReference>
<evidence type="ECO:0000256" key="5">
    <source>
        <dbReference type="ARBA" id="ARBA00023242"/>
    </source>
</evidence>
<keyword evidence="3" id="KW-0805">Transcription regulation</keyword>
<dbReference type="Pfam" id="PF16418">
    <property type="entry name" value="CNOT1_HEAT"/>
    <property type="match status" value="1"/>
</dbReference>
<dbReference type="Pfam" id="PF12842">
    <property type="entry name" value="DUF3819"/>
    <property type="match status" value="1"/>
</dbReference>
<dbReference type="GO" id="GO:0030015">
    <property type="term" value="C:CCR4-NOT core complex"/>
    <property type="evidence" value="ECO:0007669"/>
    <property type="project" value="InterPro"/>
</dbReference>
<dbReference type="OrthoDB" id="1933107at2759"/>
<dbReference type="Pfam" id="PF04054">
    <property type="entry name" value="Not1"/>
    <property type="match status" value="1"/>
</dbReference>
<dbReference type="InterPro" id="IPR032191">
    <property type="entry name" value="CNOT1_CAF1_bind"/>
</dbReference>
<feature type="domain" description="CCR4-NOT transcription complex subunit 1" evidence="8">
    <location>
        <begin position="973"/>
        <end position="1113"/>
    </location>
</feature>
<dbReference type="InterPro" id="IPR055454">
    <property type="entry name" value="CNOT1-like_NOT1_connector"/>
</dbReference>
<feature type="compositionally biased region" description="Low complexity" evidence="6">
    <location>
        <begin position="1191"/>
        <end position="1206"/>
    </location>
</feature>
<feature type="domain" description="CCR4-NOT transcription complex subunit 1 TTP binding" evidence="10">
    <location>
        <begin position="436"/>
        <end position="595"/>
    </location>
</feature>
<evidence type="ECO:0000259" key="9">
    <source>
        <dbReference type="Pfam" id="PF16415"/>
    </source>
</evidence>
<dbReference type="InterPro" id="IPR032194">
    <property type="entry name" value="CNOT1_HEAT"/>
</dbReference>
<dbReference type="InterPro" id="IPR038535">
    <property type="entry name" value="CNOT1_TTP_bind_sf"/>
</dbReference>
<evidence type="ECO:0000256" key="2">
    <source>
        <dbReference type="ARBA" id="ARBA00022491"/>
    </source>
</evidence>
<proteinExistence type="predicted"/>
<evidence type="ECO:0000259" key="8">
    <source>
        <dbReference type="Pfam" id="PF12842"/>
    </source>
</evidence>
<evidence type="ECO:0000259" key="11">
    <source>
        <dbReference type="Pfam" id="PF16418"/>
    </source>
</evidence>
<keyword evidence="14" id="KW-1185">Reference proteome</keyword>
<feature type="compositionally biased region" description="Low complexity" evidence="6">
    <location>
        <begin position="911"/>
        <end position="937"/>
    </location>
</feature>
<feature type="domain" description="CCR4-Not complex component Not1 C-terminal" evidence="7">
    <location>
        <begin position="1613"/>
        <end position="1967"/>
    </location>
</feature>
<accession>A0A9D4TUZ8</accession>
<evidence type="ECO:0000256" key="1">
    <source>
        <dbReference type="ARBA" id="ARBA00004123"/>
    </source>
</evidence>
<dbReference type="InterPro" id="IPR007196">
    <property type="entry name" value="CCR4-Not_Not1_C"/>
</dbReference>
<evidence type="ECO:0000313" key="14">
    <source>
        <dbReference type="Proteomes" id="UP001055712"/>
    </source>
</evidence>
<dbReference type="InterPro" id="IPR040398">
    <property type="entry name" value="Not1"/>
</dbReference>
<evidence type="ECO:0000259" key="7">
    <source>
        <dbReference type="Pfam" id="PF04054"/>
    </source>
</evidence>
<evidence type="ECO:0000256" key="6">
    <source>
        <dbReference type="SAM" id="MobiDB-lite"/>
    </source>
</evidence>
<reference evidence="13" key="2">
    <citation type="submission" date="2020-11" db="EMBL/GenBank/DDBJ databases">
        <authorList>
            <person name="Cecchin M."/>
            <person name="Marcolungo L."/>
            <person name="Rossato M."/>
            <person name="Girolomoni L."/>
            <person name="Cosentino E."/>
            <person name="Cuine S."/>
            <person name="Li-Beisson Y."/>
            <person name="Delledonne M."/>
            <person name="Ballottari M."/>
        </authorList>
    </citation>
    <scope>NUCLEOTIDE SEQUENCE</scope>
    <source>
        <strain evidence="13">211/11P</strain>
        <tissue evidence="13">Whole cell</tissue>
    </source>
</reference>
<evidence type="ECO:0008006" key="15">
    <source>
        <dbReference type="Google" id="ProtNLM"/>
    </source>
</evidence>
<reference evidence="13" key="1">
    <citation type="journal article" date="2019" name="Plant J.">
        <title>Chlorella vulgaris genome assembly and annotation reveals the molecular basis for metabolic acclimation to high light conditions.</title>
        <authorList>
            <person name="Cecchin M."/>
            <person name="Marcolungo L."/>
            <person name="Rossato M."/>
            <person name="Girolomoni L."/>
            <person name="Cosentino E."/>
            <person name="Cuine S."/>
            <person name="Li-Beisson Y."/>
            <person name="Delledonne M."/>
            <person name="Ballottari M."/>
        </authorList>
    </citation>
    <scope>NUCLEOTIDE SEQUENCE</scope>
    <source>
        <strain evidence="13">211/11P</strain>
    </source>
</reference>
<evidence type="ECO:0000256" key="4">
    <source>
        <dbReference type="ARBA" id="ARBA00023163"/>
    </source>
</evidence>
<dbReference type="GO" id="GO:0005634">
    <property type="term" value="C:nucleus"/>
    <property type="evidence" value="ECO:0007669"/>
    <property type="project" value="UniProtKB-SubCell"/>
</dbReference>
<feature type="region of interest" description="Disordered" evidence="6">
    <location>
        <begin position="901"/>
        <end position="945"/>
    </location>
</feature>
<dbReference type="GO" id="GO:0000288">
    <property type="term" value="P:nuclear-transcribed mRNA catabolic process, deadenylation-dependent decay"/>
    <property type="evidence" value="ECO:0007669"/>
    <property type="project" value="TreeGrafter"/>
</dbReference>
<dbReference type="PANTHER" id="PTHR13162:SF8">
    <property type="entry name" value="CCR4-NOT TRANSCRIPTION COMPLEX SUBUNIT 1"/>
    <property type="match status" value="1"/>
</dbReference>
<dbReference type="Gene3D" id="1.25.40.790">
    <property type="match status" value="1"/>
</dbReference>
<comment type="caution">
    <text evidence="13">The sequence shown here is derived from an EMBL/GenBank/DDBJ whole genome shotgun (WGS) entry which is preliminary data.</text>
</comment>
<gene>
    <name evidence="13" type="ORF">D9Q98_001742</name>
</gene>
<dbReference type="Proteomes" id="UP001055712">
    <property type="component" value="Unassembled WGS sequence"/>
</dbReference>
<evidence type="ECO:0000259" key="12">
    <source>
        <dbReference type="Pfam" id="PF25097"/>
    </source>
</evidence>
<comment type="subcellular location">
    <subcellularLocation>
        <location evidence="1">Nucleus</location>
    </subcellularLocation>
</comment>
<feature type="domain" description="CCR4-NOT transcription complex subunit 1-like NOT1 connector" evidence="12">
    <location>
        <begin position="1269"/>
        <end position="1417"/>
    </location>
</feature>
<keyword evidence="5" id="KW-0539">Nucleus</keyword>
<dbReference type="GO" id="GO:0060090">
    <property type="term" value="F:molecular adaptor activity"/>
    <property type="evidence" value="ECO:0007669"/>
    <property type="project" value="TreeGrafter"/>
</dbReference>
<dbReference type="PANTHER" id="PTHR13162">
    <property type="entry name" value="CCR4-NOT TRANSCRIPTION COMPLEX"/>
    <property type="match status" value="1"/>
</dbReference>
<organism evidence="13 14">
    <name type="scientific">Chlorella vulgaris</name>
    <name type="common">Green alga</name>
    <dbReference type="NCBI Taxonomy" id="3077"/>
    <lineage>
        <taxon>Eukaryota</taxon>
        <taxon>Viridiplantae</taxon>
        <taxon>Chlorophyta</taxon>
        <taxon>core chlorophytes</taxon>
        <taxon>Trebouxiophyceae</taxon>
        <taxon>Chlorellales</taxon>
        <taxon>Chlorellaceae</taxon>
        <taxon>Chlorella clade</taxon>
        <taxon>Chlorella</taxon>
    </lineage>
</organism>
<dbReference type="Gene3D" id="1.25.40.800">
    <property type="match status" value="1"/>
</dbReference>
<dbReference type="Gene3D" id="1.25.40.180">
    <property type="match status" value="1"/>
</dbReference>
<keyword evidence="4" id="KW-0804">Transcription</keyword>
<dbReference type="Pfam" id="PF25097">
    <property type="entry name" value="ARM_Cnot1"/>
    <property type="match status" value="1"/>
</dbReference>
<dbReference type="InterPro" id="IPR024557">
    <property type="entry name" value="CNOT1_dom_4"/>
</dbReference>
<dbReference type="GO" id="GO:0000932">
    <property type="term" value="C:P-body"/>
    <property type="evidence" value="ECO:0007669"/>
    <property type="project" value="TreeGrafter"/>
</dbReference>
<dbReference type="InterPro" id="IPR032193">
    <property type="entry name" value="CNOT1_TTP_bind"/>
</dbReference>
<dbReference type="GO" id="GO:0017148">
    <property type="term" value="P:negative regulation of translation"/>
    <property type="evidence" value="ECO:0007669"/>
    <property type="project" value="InterPro"/>
</dbReference>
<feature type="domain" description="CCR4-NOT transcription complex subunit 1 HEAT repeat" evidence="11">
    <location>
        <begin position="248"/>
        <end position="368"/>
    </location>
</feature>